<organism evidence="1 2">
    <name type="scientific">Catenulispora yoronensis</name>
    <dbReference type="NCBI Taxonomy" id="450799"/>
    <lineage>
        <taxon>Bacteria</taxon>
        <taxon>Bacillati</taxon>
        <taxon>Actinomycetota</taxon>
        <taxon>Actinomycetes</taxon>
        <taxon>Catenulisporales</taxon>
        <taxon>Catenulisporaceae</taxon>
        <taxon>Catenulispora</taxon>
    </lineage>
</organism>
<comment type="caution">
    <text evidence="1">The sequence shown here is derived from an EMBL/GenBank/DDBJ whole genome shotgun (WGS) entry which is preliminary data.</text>
</comment>
<reference evidence="2" key="1">
    <citation type="journal article" date="2019" name="Int. J. Syst. Evol. Microbiol.">
        <title>The Global Catalogue of Microorganisms (GCM) 10K type strain sequencing project: providing services to taxonomists for standard genome sequencing and annotation.</title>
        <authorList>
            <consortium name="The Broad Institute Genomics Platform"/>
            <consortium name="The Broad Institute Genome Sequencing Center for Infectious Disease"/>
            <person name="Wu L."/>
            <person name="Ma J."/>
        </authorList>
    </citation>
    <scope>NUCLEOTIDE SEQUENCE [LARGE SCALE GENOMIC DNA]</scope>
    <source>
        <strain evidence="2">JCM 16014</strain>
    </source>
</reference>
<accession>A0ABP5FEC6</accession>
<dbReference type="EMBL" id="BAAAQN010000010">
    <property type="protein sequence ID" value="GAA2024511.1"/>
    <property type="molecule type" value="Genomic_DNA"/>
</dbReference>
<dbReference type="Proteomes" id="UP001500751">
    <property type="component" value="Unassembled WGS sequence"/>
</dbReference>
<gene>
    <name evidence="1" type="ORF">GCM10009839_22910</name>
</gene>
<sequence>MKDSVTRTVPPELPIWAGNGAAAANAGIRHRTPVNPAAAVSGPRRRDVNTFTVYYRIRHFVSYGGY</sequence>
<evidence type="ECO:0000313" key="2">
    <source>
        <dbReference type="Proteomes" id="UP001500751"/>
    </source>
</evidence>
<keyword evidence="2" id="KW-1185">Reference proteome</keyword>
<protein>
    <submittedName>
        <fullName evidence="1">Uncharacterized protein</fullName>
    </submittedName>
</protein>
<name>A0ABP5FEC6_9ACTN</name>
<evidence type="ECO:0000313" key="1">
    <source>
        <dbReference type="EMBL" id="GAA2024511.1"/>
    </source>
</evidence>
<proteinExistence type="predicted"/>